<name>A0A7C4D8U9_STAMA</name>
<keyword evidence="3" id="KW-1003">Cell membrane</keyword>
<comment type="subcellular location">
    <subcellularLocation>
        <location evidence="1">Cell membrane</location>
        <topology evidence="1">Multi-pass membrane protein</topology>
    </subcellularLocation>
</comment>
<accession>A0A7C4D8U9</accession>
<keyword evidence="2" id="KW-0813">Transport</keyword>
<evidence type="ECO:0000313" key="9">
    <source>
        <dbReference type="EMBL" id="HGU64919.1"/>
    </source>
</evidence>
<proteinExistence type="predicted"/>
<feature type="transmembrane region" description="Helical" evidence="7">
    <location>
        <begin position="59"/>
        <end position="78"/>
    </location>
</feature>
<organism evidence="8">
    <name type="scientific">Staphylothermus marinus</name>
    <dbReference type="NCBI Taxonomy" id="2280"/>
    <lineage>
        <taxon>Archaea</taxon>
        <taxon>Thermoproteota</taxon>
        <taxon>Thermoprotei</taxon>
        <taxon>Desulfurococcales</taxon>
        <taxon>Desulfurococcaceae</taxon>
        <taxon>Staphylothermus</taxon>
    </lineage>
</organism>
<keyword evidence="6 7" id="KW-0472">Membrane</keyword>
<dbReference type="GO" id="GO:0015385">
    <property type="term" value="F:sodium:proton antiporter activity"/>
    <property type="evidence" value="ECO:0007669"/>
    <property type="project" value="TreeGrafter"/>
</dbReference>
<dbReference type="GO" id="GO:0005886">
    <property type="term" value="C:plasma membrane"/>
    <property type="evidence" value="ECO:0007669"/>
    <property type="project" value="UniProtKB-SubCell"/>
</dbReference>
<keyword evidence="4 7" id="KW-0812">Transmembrane</keyword>
<dbReference type="PANTHER" id="PTHR34702:SF1">
    <property type="entry name" value="NA(+)_H(+) ANTIPORTER SUBUNIT F"/>
    <property type="match status" value="1"/>
</dbReference>
<evidence type="ECO:0000256" key="2">
    <source>
        <dbReference type="ARBA" id="ARBA00022448"/>
    </source>
</evidence>
<gene>
    <name evidence="9" type="ORF">ENT92_01705</name>
    <name evidence="8" type="ORF">ENU14_04450</name>
</gene>
<dbReference type="AlphaFoldDB" id="A0A7C4D8U9"/>
<evidence type="ECO:0000256" key="3">
    <source>
        <dbReference type="ARBA" id="ARBA00022475"/>
    </source>
</evidence>
<reference evidence="8" key="1">
    <citation type="journal article" date="2020" name="mSystems">
        <title>Genome- and Community-Level Interaction Insights into Carbon Utilization and Element Cycling Functions of Hydrothermarchaeota in Hydrothermal Sediment.</title>
        <authorList>
            <person name="Zhou Z."/>
            <person name="Liu Y."/>
            <person name="Xu W."/>
            <person name="Pan J."/>
            <person name="Luo Z.H."/>
            <person name="Li M."/>
        </authorList>
    </citation>
    <scope>NUCLEOTIDE SEQUENCE [LARGE SCALE GENOMIC DNA]</scope>
    <source>
        <strain evidence="9">SpSt-622</strain>
        <strain evidence="8">SpSt-642</strain>
    </source>
</reference>
<evidence type="ECO:0000256" key="6">
    <source>
        <dbReference type="ARBA" id="ARBA00023136"/>
    </source>
</evidence>
<evidence type="ECO:0000256" key="4">
    <source>
        <dbReference type="ARBA" id="ARBA00022692"/>
    </source>
</evidence>
<evidence type="ECO:0000256" key="5">
    <source>
        <dbReference type="ARBA" id="ARBA00022989"/>
    </source>
</evidence>
<dbReference type="Pfam" id="PF04066">
    <property type="entry name" value="MrpF_PhaF"/>
    <property type="match status" value="1"/>
</dbReference>
<feature type="transmembrane region" description="Helical" evidence="7">
    <location>
        <begin position="6"/>
        <end position="22"/>
    </location>
</feature>
<evidence type="ECO:0000313" key="8">
    <source>
        <dbReference type="EMBL" id="HGM58816.1"/>
    </source>
</evidence>
<comment type="caution">
    <text evidence="8">The sequence shown here is derived from an EMBL/GenBank/DDBJ whole genome shotgun (WGS) entry which is preliminary data.</text>
</comment>
<protein>
    <submittedName>
        <fullName evidence="8">pH regulation protein F</fullName>
    </submittedName>
</protein>
<evidence type="ECO:0000256" key="7">
    <source>
        <dbReference type="SAM" id="Phobius"/>
    </source>
</evidence>
<dbReference type="InterPro" id="IPR007208">
    <property type="entry name" value="MrpF/PhaF-like"/>
</dbReference>
<evidence type="ECO:0000256" key="1">
    <source>
        <dbReference type="ARBA" id="ARBA00004651"/>
    </source>
</evidence>
<dbReference type="EMBL" id="DTAN01000067">
    <property type="protein sequence ID" value="HGU64919.1"/>
    <property type="molecule type" value="Genomic_DNA"/>
</dbReference>
<sequence length="89" mass="10014">MVVNTITIIIPVFIIAFILYLIRAFKGPSISDQVLAIDALTYDIAAFLVILSIYLKIPILTSTAIVLALWIYAFDIYIAKYLEKKEMGD</sequence>
<dbReference type="EMBL" id="DTBJ01000033">
    <property type="protein sequence ID" value="HGM58816.1"/>
    <property type="molecule type" value="Genomic_DNA"/>
</dbReference>
<keyword evidence="5 7" id="KW-1133">Transmembrane helix</keyword>
<dbReference type="PANTHER" id="PTHR34702">
    <property type="entry name" value="NA(+)/H(+) ANTIPORTER SUBUNIT F1"/>
    <property type="match status" value="1"/>
</dbReference>